<accession>A0ABD2D1W4</accession>
<name>A0ABD2D1W4_VESMC</name>
<feature type="compositionally biased region" description="Basic and acidic residues" evidence="1">
    <location>
        <begin position="1"/>
        <end position="20"/>
    </location>
</feature>
<sequence length="68" mass="8363">MKRKETIKESGRQDDNRKEPMYTLRYVGHPHLHPPPPPHPRRRRRRRRRCRRCNRNGSKLAVRKLKNS</sequence>
<feature type="region of interest" description="Disordered" evidence="1">
    <location>
        <begin position="1"/>
        <end position="68"/>
    </location>
</feature>
<dbReference type="AlphaFoldDB" id="A0ABD2D1W4"/>
<organism evidence="2 3">
    <name type="scientific">Vespula maculifrons</name>
    <name type="common">Eastern yellow jacket</name>
    <name type="synonym">Wasp</name>
    <dbReference type="NCBI Taxonomy" id="7453"/>
    <lineage>
        <taxon>Eukaryota</taxon>
        <taxon>Metazoa</taxon>
        <taxon>Ecdysozoa</taxon>
        <taxon>Arthropoda</taxon>
        <taxon>Hexapoda</taxon>
        <taxon>Insecta</taxon>
        <taxon>Pterygota</taxon>
        <taxon>Neoptera</taxon>
        <taxon>Endopterygota</taxon>
        <taxon>Hymenoptera</taxon>
        <taxon>Apocrita</taxon>
        <taxon>Aculeata</taxon>
        <taxon>Vespoidea</taxon>
        <taxon>Vespidae</taxon>
        <taxon>Vespinae</taxon>
        <taxon>Vespula</taxon>
    </lineage>
</organism>
<keyword evidence="3" id="KW-1185">Reference proteome</keyword>
<evidence type="ECO:0000313" key="3">
    <source>
        <dbReference type="Proteomes" id="UP001607303"/>
    </source>
</evidence>
<evidence type="ECO:0000313" key="2">
    <source>
        <dbReference type="EMBL" id="KAL2750914.1"/>
    </source>
</evidence>
<dbReference type="EMBL" id="JAYRBN010000008">
    <property type="protein sequence ID" value="KAL2750914.1"/>
    <property type="molecule type" value="Genomic_DNA"/>
</dbReference>
<gene>
    <name evidence="2" type="ORF">V1477_001017</name>
</gene>
<protein>
    <submittedName>
        <fullName evidence="2">Uncharacterized protein</fullName>
    </submittedName>
</protein>
<dbReference type="Proteomes" id="UP001607303">
    <property type="component" value="Unassembled WGS sequence"/>
</dbReference>
<comment type="caution">
    <text evidence="2">The sequence shown here is derived from an EMBL/GenBank/DDBJ whole genome shotgun (WGS) entry which is preliminary data.</text>
</comment>
<evidence type="ECO:0000256" key="1">
    <source>
        <dbReference type="SAM" id="MobiDB-lite"/>
    </source>
</evidence>
<feature type="compositionally biased region" description="Basic residues" evidence="1">
    <location>
        <begin position="39"/>
        <end position="54"/>
    </location>
</feature>
<reference evidence="2 3" key="1">
    <citation type="journal article" date="2024" name="Ann. Entomol. Soc. Am.">
        <title>Genomic analyses of the southern and eastern yellowjacket wasps (Hymenoptera: Vespidae) reveal evolutionary signatures of social life.</title>
        <authorList>
            <person name="Catto M.A."/>
            <person name="Caine P.B."/>
            <person name="Orr S.E."/>
            <person name="Hunt B.G."/>
            <person name="Goodisman M.A.D."/>
        </authorList>
    </citation>
    <scope>NUCLEOTIDE SEQUENCE [LARGE SCALE GENOMIC DNA]</scope>
    <source>
        <strain evidence="2">232</strain>
        <tissue evidence="2">Head and thorax</tissue>
    </source>
</reference>
<proteinExistence type="predicted"/>